<name>A0ABM8DS91_9BACT</name>
<evidence type="ECO:0000256" key="4">
    <source>
        <dbReference type="ARBA" id="ARBA00023004"/>
    </source>
</evidence>
<dbReference type="EMBL" id="AP027079">
    <property type="protein sequence ID" value="BDU69910.1"/>
    <property type="molecule type" value="Genomic_DNA"/>
</dbReference>
<evidence type="ECO:0000256" key="1">
    <source>
        <dbReference type="ARBA" id="ARBA00010587"/>
    </source>
</evidence>
<evidence type="ECO:0000256" key="5">
    <source>
        <dbReference type="ARBA" id="ARBA00034247"/>
    </source>
</evidence>
<reference evidence="9" key="1">
    <citation type="journal article" date="2023" name="Int. J. Syst. Evol. Microbiol.">
        <title>Mesoterricola silvestris gen. nov., sp. nov., Mesoterricola sediminis sp. nov., Geothrix oryzae sp. nov., Geothrix edaphica sp. nov., Geothrix rubra sp. nov., and Geothrix limicola sp. nov., six novel members of Acidobacteriota isolated from soils.</title>
        <authorList>
            <person name="Itoh H."/>
            <person name="Sugisawa Y."/>
            <person name="Mise K."/>
            <person name="Xu Z."/>
            <person name="Kuniyasu M."/>
            <person name="Ushijima N."/>
            <person name="Kawano K."/>
            <person name="Kobayashi E."/>
            <person name="Shiratori Y."/>
            <person name="Masuda Y."/>
            <person name="Senoo K."/>
        </authorList>
    </citation>
    <scope>NUCLEOTIDE SEQUENCE [LARGE SCALE GENOMIC DNA]</scope>
    <source>
        <strain evidence="9">Red222</strain>
    </source>
</reference>
<keyword evidence="9" id="KW-1185">Reference proteome</keyword>
<evidence type="ECO:0000259" key="7">
    <source>
        <dbReference type="PROSITE" id="PS50887"/>
    </source>
</evidence>
<dbReference type="SUPFAM" id="SSF47188">
    <property type="entry name" value="Hemerythrin-like"/>
    <property type="match status" value="1"/>
</dbReference>
<dbReference type="InterPro" id="IPR043128">
    <property type="entry name" value="Rev_trsase/Diguanyl_cyclase"/>
</dbReference>
<keyword evidence="6" id="KW-0812">Transmembrane</keyword>
<dbReference type="InterPro" id="IPR016131">
    <property type="entry name" value="Haemerythrin_Fe_BS"/>
</dbReference>
<sequence>MFGTRLVDAGDYWSQALITPGVPAFPILSAGIAAIALLGWWRAAARSRALGHLAADLSLEIDRLREDLSRMEETASFDRLTGAWNRRRFDEAAASEMGLARRRRAPLSLIMLDLDHFKRINDAFGHPVGDTVLAGAAAAFRPVLRTSDALIRWGGEEFLVLAPATTLEGAISLAERLRTALEATPFPNAAPMTLSAGVAEYLDGESPEAWVARADQALYRAKAEGRNRVMASRNGGPSGNQRGPNLLELVWEEAYGSGHRLIDEQHILLFDLSNALLSALLEGQPPAVVESHLDTLLHHAEKHFRDEEALLRKAAYPDLPEHHAEHARLLASAHRLQAELKAGRIDFGRLVTYLATDLVKGHLLTEDRHYFTHLNASLGQESRA</sequence>
<comment type="catalytic activity">
    <reaction evidence="5">
        <text>2 GTP = 3',3'-c-di-GMP + 2 diphosphate</text>
        <dbReference type="Rhea" id="RHEA:24898"/>
        <dbReference type="ChEBI" id="CHEBI:33019"/>
        <dbReference type="ChEBI" id="CHEBI:37565"/>
        <dbReference type="ChEBI" id="CHEBI:58805"/>
        <dbReference type="EC" id="2.7.7.65"/>
    </reaction>
</comment>
<dbReference type="CDD" id="cd01949">
    <property type="entry name" value="GGDEF"/>
    <property type="match status" value="1"/>
</dbReference>
<dbReference type="Proteomes" id="UP001242010">
    <property type="component" value="Chromosome"/>
</dbReference>
<evidence type="ECO:0000313" key="8">
    <source>
        <dbReference type="EMBL" id="BDU69910.1"/>
    </source>
</evidence>
<feature type="transmembrane region" description="Helical" evidence="6">
    <location>
        <begin position="20"/>
        <end position="41"/>
    </location>
</feature>
<dbReference type="CDD" id="cd12107">
    <property type="entry name" value="Hemerythrin"/>
    <property type="match status" value="1"/>
</dbReference>
<dbReference type="PANTHER" id="PTHR45138:SF9">
    <property type="entry name" value="DIGUANYLATE CYCLASE DGCM-RELATED"/>
    <property type="match status" value="1"/>
</dbReference>
<keyword evidence="6" id="KW-0472">Membrane</keyword>
<keyword evidence="6" id="KW-1133">Transmembrane helix</keyword>
<evidence type="ECO:0000313" key="9">
    <source>
        <dbReference type="Proteomes" id="UP001242010"/>
    </source>
</evidence>
<evidence type="ECO:0000256" key="2">
    <source>
        <dbReference type="ARBA" id="ARBA00012528"/>
    </source>
</evidence>
<dbReference type="PROSITE" id="PS50887">
    <property type="entry name" value="GGDEF"/>
    <property type="match status" value="1"/>
</dbReference>
<feature type="domain" description="GGDEF" evidence="7">
    <location>
        <begin position="105"/>
        <end position="234"/>
    </location>
</feature>
<dbReference type="Pfam" id="PF00990">
    <property type="entry name" value="GGDEF"/>
    <property type="match status" value="1"/>
</dbReference>
<dbReference type="NCBIfam" id="TIGR00254">
    <property type="entry name" value="GGDEF"/>
    <property type="match status" value="1"/>
</dbReference>
<dbReference type="Gene3D" id="3.30.70.270">
    <property type="match status" value="1"/>
</dbReference>
<proteinExistence type="inferred from homology"/>
<keyword evidence="4" id="KW-0408">Iron</keyword>
<dbReference type="SMART" id="SM00267">
    <property type="entry name" value="GGDEF"/>
    <property type="match status" value="1"/>
</dbReference>
<dbReference type="InterPro" id="IPR050469">
    <property type="entry name" value="Diguanylate_Cyclase"/>
</dbReference>
<protein>
    <recommendedName>
        <fullName evidence="2">diguanylate cyclase</fullName>
        <ecNumber evidence="2">2.7.7.65</ecNumber>
    </recommendedName>
</protein>
<dbReference type="NCBIfam" id="TIGR02481">
    <property type="entry name" value="hemeryth_dom"/>
    <property type="match status" value="1"/>
</dbReference>
<accession>A0ABM8DS91</accession>
<evidence type="ECO:0000256" key="3">
    <source>
        <dbReference type="ARBA" id="ARBA00022723"/>
    </source>
</evidence>
<evidence type="ECO:0000256" key="6">
    <source>
        <dbReference type="SAM" id="Phobius"/>
    </source>
</evidence>
<dbReference type="InterPro" id="IPR012827">
    <property type="entry name" value="Hemerythrin_metal-bd"/>
</dbReference>
<dbReference type="InterPro" id="IPR035938">
    <property type="entry name" value="Hemerythrin-like_sf"/>
</dbReference>
<dbReference type="Pfam" id="PF01814">
    <property type="entry name" value="Hemerythrin"/>
    <property type="match status" value="1"/>
</dbReference>
<dbReference type="Gene3D" id="1.20.120.50">
    <property type="entry name" value="Hemerythrin-like"/>
    <property type="match status" value="1"/>
</dbReference>
<gene>
    <name evidence="8" type="ORF">GETHOR_20110</name>
</gene>
<organism evidence="8 9">
    <name type="scientific">Geothrix oryzae</name>
    <dbReference type="NCBI Taxonomy" id="2927975"/>
    <lineage>
        <taxon>Bacteria</taxon>
        <taxon>Pseudomonadati</taxon>
        <taxon>Acidobacteriota</taxon>
        <taxon>Holophagae</taxon>
        <taxon>Holophagales</taxon>
        <taxon>Holophagaceae</taxon>
        <taxon>Geothrix</taxon>
    </lineage>
</organism>
<dbReference type="InterPro" id="IPR000160">
    <property type="entry name" value="GGDEF_dom"/>
</dbReference>
<dbReference type="SUPFAM" id="SSF55073">
    <property type="entry name" value="Nucleotide cyclase"/>
    <property type="match status" value="1"/>
</dbReference>
<dbReference type="PROSITE" id="PS00550">
    <property type="entry name" value="HEMERYTHRINS"/>
    <property type="match status" value="1"/>
</dbReference>
<dbReference type="EC" id="2.7.7.65" evidence="2"/>
<keyword evidence="3" id="KW-0479">Metal-binding</keyword>
<dbReference type="InterPro" id="IPR029787">
    <property type="entry name" value="Nucleotide_cyclase"/>
</dbReference>
<dbReference type="InterPro" id="IPR012312">
    <property type="entry name" value="Hemerythrin-like"/>
</dbReference>
<dbReference type="RefSeq" id="WP_286353631.1">
    <property type="nucleotide sequence ID" value="NZ_AP027079.1"/>
</dbReference>
<comment type="similarity">
    <text evidence="1">Belongs to the hemerythrin family.</text>
</comment>
<dbReference type="PANTHER" id="PTHR45138">
    <property type="entry name" value="REGULATORY COMPONENTS OF SENSORY TRANSDUCTION SYSTEM"/>
    <property type="match status" value="1"/>
</dbReference>